<reference evidence="1 2" key="1">
    <citation type="submission" date="2016-10" db="EMBL/GenBank/DDBJ databases">
        <authorList>
            <person name="de Groot N.N."/>
        </authorList>
    </citation>
    <scope>NUCLEOTIDE SEQUENCE [LARGE SCALE GENOMIC DNA]</scope>
    <source>
        <strain evidence="1 2">DSM 21771</strain>
    </source>
</reference>
<dbReference type="Proteomes" id="UP000198853">
    <property type="component" value="Unassembled WGS sequence"/>
</dbReference>
<proteinExistence type="predicted"/>
<accession>A0A1G8SPU8</accession>
<protein>
    <submittedName>
        <fullName evidence="1">Uncharacterized protein</fullName>
    </submittedName>
</protein>
<dbReference type="EMBL" id="FNEN01000032">
    <property type="protein sequence ID" value="SDJ30650.1"/>
    <property type="molecule type" value="Genomic_DNA"/>
</dbReference>
<organism evidence="1 2">
    <name type="scientific">Natribacillus halophilus</name>
    <dbReference type="NCBI Taxonomy" id="549003"/>
    <lineage>
        <taxon>Bacteria</taxon>
        <taxon>Bacillati</taxon>
        <taxon>Bacillota</taxon>
        <taxon>Bacilli</taxon>
        <taxon>Bacillales</taxon>
        <taxon>Bacillaceae</taxon>
        <taxon>Natribacillus</taxon>
    </lineage>
</organism>
<sequence length="46" mass="5301">MHQTKELGVNVCCHFLEVLGDPENREMVTSMIKWPKIFGPLSDRLT</sequence>
<evidence type="ECO:0000313" key="1">
    <source>
        <dbReference type="EMBL" id="SDJ30650.1"/>
    </source>
</evidence>
<keyword evidence="2" id="KW-1185">Reference proteome</keyword>
<gene>
    <name evidence="1" type="ORF">SAMN04488123_1326</name>
</gene>
<dbReference type="AlphaFoldDB" id="A0A1G8SPU8"/>
<name>A0A1G8SPU8_9BACI</name>
<evidence type="ECO:0000313" key="2">
    <source>
        <dbReference type="Proteomes" id="UP000198853"/>
    </source>
</evidence>